<organism evidence="1 2">
    <name type="scientific">Heliorestis convoluta</name>
    <dbReference type="NCBI Taxonomy" id="356322"/>
    <lineage>
        <taxon>Bacteria</taxon>
        <taxon>Bacillati</taxon>
        <taxon>Bacillota</taxon>
        <taxon>Clostridia</taxon>
        <taxon>Eubacteriales</taxon>
        <taxon>Heliobacteriaceae</taxon>
        <taxon>Heliorestis</taxon>
    </lineage>
</organism>
<evidence type="ECO:0000313" key="2">
    <source>
        <dbReference type="Proteomes" id="UP000366051"/>
    </source>
</evidence>
<dbReference type="EMBL" id="CP045875">
    <property type="protein sequence ID" value="QGG48782.1"/>
    <property type="molecule type" value="Genomic_DNA"/>
</dbReference>
<dbReference type="NCBIfam" id="TIGR02832">
    <property type="entry name" value="spo_yunB"/>
    <property type="match status" value="1"/>
</dbReference>
<proteinExistence type="predicted"/>
<keyword evidence="2" id="KW-1185">Reference proteome</keyword>
<dbReference type="InterPro" id="IPR014197">
    <property type="entry name" value="Sporulation_prot_YunB"/>
</dbReference>
<gene>
    <name evidence="1" type="primary">yunB</name>
    <name evidence="1" type="ORF">FTV88_2693</name>
</gene>
<dbReference type="PIRSF" id="PIRSF021383">
    <property type="entry name" value="YunB"/>
    <property type="match status" value="1"/>
</dbReference>
<dbReference type="Pfam" id="PF09560">
    <property type="entry name" value="Spore_YunB"/>
    <property type="match status" value="1"/>
</dbReference>
<reference evidence="2" key="1">
    <citation type="submission" date="2019-11" db="EMBL/GenBank/DDBJ databases">
        <title>Genome sequence of Heliorestis convoluta strain HH, an alkaliphilic and minimalistic phototrophic bacterium from a soda lake in Egypt.</title>
        <authorList>
            <person name="Dewey E.D."/>
            <person name="Stokes L.M."/>
            <person name="Burchell B.M."/>
            <person name="Shaffer K.N."/>
            <person name="Huntington A.M."/>
            <person name="Baker J.M."/>
            <person name="Nadendla S."/>
            <person name="Giglio M.G."/>
            <person name="Touchman J.W."/>
            <person name="Blankenship R.E."/>
            <person name="Madigan M.T."/>
            <person name="Sattley W.M."/>
        </authorList>
    </citation>
    <scope>NUCLEOTIDE SEQUENCE [LARGE SCALE GENOMIC DNA]</scope>
    <source>
        <strain evidence="2">HH</strain>
    </source>
</reference>
<dbReference type="OrthoDB" id="1649278at2"/>
<dbReference type="AlphaFoldDB" id="A0A5Q2N606"/>
<dbReference type="KEGG" id="hcv:FTV88_2693"/>
<dbReference type="Proteomes" id="UP000366051">
    <property type="component" value="Chromosome"/>
</dbReference>
<accession>A0A5Q2N606</accession>
<evidence type="ECO:0000313" key="1">
    <source>
        <dbReference type="EMBL" id="QGG48782.1"/>
    </source>
</evidence>
<sequence length="235" mass="26355">MFWLRMRWFFDRWKVRFFIILLTLPVLLLFSAPIFFMYAENNLKNTIITMAEARGKAIAVEAINEAIRHRIVNHGNFQDLIVYKTDQQGRIVLLQPNTIMINHLAAETALEVQDTLSNLSTSELKIPLGQLSGSTLFANRGPSLPVHILPIGTVTVKPVETFEEAGINQTKFMVFLNIEAVIRIVVPLLSSEIPVHTHIPISTTIIPGAVPNVYMRGDTGVKPSIDVTKGIEQNE</sequence>
<name>A0A5Q2N606_9FIRM</name>
<protein>
    <submittedName>
        <fullName evidence="1">Sporulation protein YunB</fullName>
    </submittedName>
</protein>
<dbReference type="RefSeq" id="WP_153725890.1">
    <property type="nucleotide sequence ID" value="NZ_CP045875.1"/>
</dbReference>